<feature type="compositionally biased region" description="Polar residues" evidence="1">
    <location>
        <begin position="818"/>
        <end position="835"/>
    </location>
</feature>
<dbReference type="InterPro" id="IPR053036">
    <property type="entry name" value="CellCycle_DNARepair_Reg"/>
</dbReference>
<protein>
    <submittedName>
        <fullName evidence="3">Regulator of Ty1 Transposition</fullName>
    </submittedName>
</protein>
<name>A0ABR3A5L9_9AGAR</name>
<feature type="compositionally biased region" description="Acidic residues" evidence="1">
    <location>
        <begin position="910"/>
        <end position="920"/>
    </location>
</feature>
<feature type="compositionally biased region" description="Polar residues" evidence="1">
    <location>
        <begin position="623"/>
        <end position="635"/>
    </location>
</feature>
<feature type="compositionally biased region" description="Basic and acidic residues" evidence="1">
    <location>
        <begin position="184"/>
        <end position="200"/>
    </location>
</feature>
<feature type="domain" description="BRCT" evidence="2">
    <location>
        <begin position="1"/>
        <end position="85"/>
    </location>
</feature>
<gene>
    <name evidence="3" type="primary">ESC4</name>
    <name evidence="3" type="ORF">AAF712_004176</name>
</gene>
<evidence type="ECO:0000256" key="1">
    <source>
        <dbReference type="SAM" id="MobiDB-lite"/>
    </source>
</evidence>
<dbReference type="CDD" id="cd18436">
    <property type="entry name" value="BRCT_BRC1_like_rpt2"/>
    <property type="match status" value="1"/>
</dbReference>
<dbReference type="SMART" id="SM00292">
    <property type="entry name" value="BRCT"/>
    <property type="match status" value="5"/>
</dbReference>
<dbReference type="PANTHER" id="PTHR47667">
    <property type="entry name" value="REGULATOR OF TY1 TRANSPOSITION PROTEIN 107"/>
    <property type="match status" value="1"/>
</dbReference>
<organism evidence="3 4">
    <name type="scientific">Marasmius tenuissimus</name>
    <dbReference type="NCBI Taxonomy" id="585030"/>
    <lineage>
        <taxon>Eukaryota</taxon>
        <taxon>Fungi</taxon>
        <taxon>Dikarya</taxon>
        <taxon>Basidiomycota</taxon>
        <taxon>Agaricomycotina</taxon>
        <taxon>Agaricomycetes</taxon>
        <taxon>Agaricomycetidae</taxon>
        <taxon>Agaricales</taxon>
        <taxon>Marasmiineae</taxon>
        <taxon>Marasmiaceae</taxon>
        <taxon>Marasmius</taxon>
    </lineage>
</organism>
<feature type="compositionally biased region" description="Acidic residues" evidence="1">
    <location>
        <begin position="564"/>
        <end position="573"/>
    </location>
</feature>
<dbReference type="InterPro" id="IPR001357">
    <property type="entry name" value="BRCT_dom"/>
</dbReference>
<feature type="compositionally biased region" description="Acidic residues" evidence="1">
    <location>
        <begin position="608"/>
        <end position="619"/>
    </location>
</feature>
<feature type="domain" description="BRCT" evidence="2">
    <location>
        <begin position="948"/>
        <end position="1016"/>
    </location>
</feature>
<dbReference type="CDD" id="cd17743">
    <property type="entry name" value="BRCT_BRC1_like_rpt5"/>
    <property type="match status" value="1"/>
</dbReference>
<dbReference type="SUPFAM" id="SSF52113">
    <property type="entry name" value="BRCT domain"/>
    <property type="match status" value="4"/>
</dbReference>
<feature type="domain" description="BRCT" evidence="2">
    <location>
        <begin position="86"/>
        <end position="166"/>
    </location>
</feature>
<feature type="region of interest" description="Disordered" evidence="1">
    <location>
        <begin position="507"/>
        <end position="937"/>
    </location>
</feature>
<dbReference type="InterPro" id="IPR036420">
    <property type="entry name" value="BRCT_dom_sf"/>
</dbReference>
<dbReference type="Pfam" id="PF16589">
    <property type="entry name" value="BRCT_2"/>
    <property type="match status" value="1"/>
</dbReference>
<feature type="compositionally biased region" description="Low complexity" evidence="1">
    <location>
        <begin position="711"/>
        <end position="737"/>
    </location>
</feature>
<dbReference type="PANTHER" id="PTHR47667:SF1">
    <property type="entry name" value="REGULATOR OF TY1 TRANSPOSITION PROTEIN 107"/>
    <property type="match status" value="1"/>
</dbReference>
<comment type="caution">
    <text evidence="3">The sequence shown here is derived from an EMBL/GenBank/DDBJ whole genome shotgun (WGS) entry which is preliminary data.</text>
</comment>
<feature type="compositionally biased region" description="Low complexity" evidence="1">
    <location>
        <begin position="543"/>
        <end position="555"/>
    </location>
</feature>
<keyword evidence="4" id="KW-1185">Reference proteome</keyword>
<reference evidence="3 4" key="1">
    <citation type="submission" date="2024-05" db="EMBL/GenBank/DDBJ databases">
        <title>A draft genome resource for the thread blight pathogen Marasmius tenuissimus strain MS-2.</title>
        <authorList>
            <person name="Yulfo-Soto G.E."/>
            <person name="Baruah I.K."/>
            <person name="Amoako-Attah I."/>
            <person name="Bukari Y."/>
            <person name="Meinhardt L.W."/>
            <person name="Bailey B.A."/>
            <person name="Cohen S.P."/>
        </authorList>
    </citation>
    <scope>NUCLEOTIDE SEQUENCE [LARGE SCALE GENOMIC DNA]</scope>
    <source>
        <strain evidence="3 4">MS-2</strain>
    </source>
</reference>
<dbReference type="Gene3D" id="3.40.50.10190">
    <property type="entry name" value="BRCT domain"/>
    <property type="match status" value="5"/>
</dbReference>
<evidence type="ECO:0000313" key="3">
    <source>
        <dbReference type="EMBL" id="KAL0068845.1"/>
    </source>
</evidence>
<evidence type="ECO:0000259" key="2">
    <source>
        <dbReference type="PROSITE" id="PS50172"/>
    </source>
</evidence>
<dbReference type="CDD" id="cd18432">
    <property type="entry name" value="BRCT_PAXIP1_rpt6_like"/>
    <property type="match status" value="1"/>
</dbReference>
<dbReference type="Pfam" id="PF12738">
    <property type="entry name" value="PTCB-BRCT"/>
    <property type="match status" value="1"/>
</dbReference>
<sequence>MLFDDVRYYLSESLTADKEEELVNDLDTNGGKRVKSFSSCTHVITNSSAFEGYKEVGDSVKVVSELWVTRSVELGKAQNPDHYSADPGMIFSGVVACAVDLLPVDLEVLSAGIGALGGQWRSQYTKDVTHLFTLRNDSPAYNNAMEFREQTDLKVVTPHWFDDSIKLGVRDLDATPYEWPDPPVMRRDEQQKQDVSKKAKSLDPEKEALFRTAAWSEDSDIPTMTGKPVFGGRRILLSSSLELGDRRVAVEMGIKRAAGKVVKHRSSEEEVDKVDGCDIFITKSRSGAAYYKARIYWKICDYLSQLLQAVKVGKTVGTLQWLFHVQLTGVLSRPLDQLLHYPYPSRPIENFQHHEITITNYTGEARDYLKKLIAAMGAQFTPTMSPRNTVLVAADVQNGAKTQRALTWSIPIVNHLWLEDCFVQWRNLTVGLEKYIAHPPGLDFYTCLGKRGISNAVEDLEEIVKAELEEQEAAAELLGNGGGGRGMPPGTANSARDVAEVANYVEPDPMDFDDEPDRNSNHQDMDVDTPITPRKSPKKQHAKSSPSKKAPNSVSRSRHRKEAEEFDEEEEDPPEPRISTRVKGSGRATEKPLTPATRTKKNQKKVDDDIEMEEAEEEKENLNTRTRNGEASSSKTKPRSKKAAATTSDDELNRDDTPRTPRKKSLRMKVGHEETDADEQPSSDSTLTPIKSPPKRRRNENGEGPSHHTASISPTKSTVSVVVPNIKSINSSSSRSVAKTESIHVSSREQSSRKRSSKAPIPSPSPPSPSLAEPTRGRRSAATKATQILHDQIMPDVLSYQQQMKNSKTKTGRKSLGAFSSVNGPDIPPSSSRRASTMHPDDEGESEVEALSSPGQKGKGRAGDKRSGEKPAKPKKGRKSTTDDTDREEDASGTSRPAKRKSGSRKDRDIEEADEMETEAESTTRQPKKRKVEPGEEVRMMTTQVNLRDDVTKAMHKLGVKTASKPWDCTHLLVKSLVRTEKFLCAVAAGAHIVSEKWATDCASAKKILPEEKYILHDPDGEAKYNMNLKESLKRARKGREENNRLLERHVFYVTHHVQAEIRLLKNVITACGGTVRNSITSLAILRLTNLDGQLASQTPTPRILDTNHELRHVISCPEDAKIWRPIAQKGYKIYTQELILTGVLRQEIEWDNEKWMVDGSF</sequence>
<feature type="domain" description="BRCT" evidence="2">
    <location>
        <begin position="346"/>
        <end position="422"/>
    </location>
</feature>
<feature type="region of interest" description="Disordered" evidence="1">
    <location>
        <begin position="178"/>
        <end position="200"/>
    </location>
</feature>
<dbReference type="EMBL" id="JBBXMP010000016">
    <property type="protein sequence ID" value="KAL0068845.1"/>
    <property type="molecule type" value="Genomic_DNA"/>
</dbReference>
<feature type="compositionally biased region" description="Basic residues" evidence="1">
    <location>
        <begin position="660"/>
        <end position="669"/>
    </location>
</feature>
<feature type="compositionally biased region" description="Basic and acidic residues" evidence="1">
    <location>
        <begin position="861"/>
        <end position="872"/>
    </location>
</feature>
<dbReference type="Proteomes" id="UP001437256">
    <property type="component" value="Unassembled WGS sequence"/>
</dbReference>
<dbReference type="PROSITE" id="PS50172">
    <property type="entry name" value="BRCT"/>
    <property type="match status" value="4"/>
</dbReference>
<dbReference type="Pfam" id="PF16770">
    <property type="entry name" value="RTT107_BRCT_5"/>
    <property type="match status" value="1"/>
</dbReference>
<proteinExistence type="predicted"/>
<evidence type="ECO:0000313" key="4">
    <source>
        <dbReference type="Proteomes" id="UP001437256"/>
    </source>
</evidence>
<accession>A0ABR3A5L9</accession>